<accession>A0A2N1J5T6</accession>
<proteinExistence type="predicted"/>
<keyword evidence="1" id="KW-0732">Signal</keyword>
<name>A0A2N1J5T6_9BACT</name>
<evidence type="ECO:0000313" key="2">
    <source>
        <dbReference type="EMBL" id="PKI81937.1"/>
    </source>
</evidence>
<dbReference type="EMBL" id="NXIF01000007">
    <property type="protein sequence ID" value="PKI81937.1"/>
    <property type="molecule type" value="Genomic_DNA"/>
</dbReference>
<reference evidence="2 3" key="1">
    <citation type="submission" date="2017-09" db="EMBL/GenBank/DDBJ databases">
        <title>Genomics of the genus Arcobacter.</title>
        <authorList>
            <person name="Perez-Cataluna A."/>
            <person name="Figueras M.J."/>
            <person name="Salas-Masso N."/>
        </authorList>
    </citation>
    <scope>NUCLEOTIDE SEQUENCE [LARGE SCALE GENOMIC DNA]</scope>
    <source>
        <strain evidence="2 3">DSM 18005</strain>
    </source>
</reference>
<dbReference type="OrthoDB" id="5365683at2"/>
<organism evidence="2 3">
    <name type="scientific">Malaciobacter halophilus</name>
    <dbReference type="NCBI Taxonomy" id="197482"/>
    <lineage>
        <taxon>Bacteria</taxon>
        <taxon>Pseudomonadati</taxon>
        <taxon>Campylobacterota</taxon>
        <taxon>Epsilonproteobacteria</taxon>
        <taxon>Campylobacterales</taxon>
        <taxon>Arcobacteraceae</taxon>
        <taxon>Malaciobacter</taxon>
    </lineage>
</organism>
<comment type="caution">
    <text evidence="2">The sequence shown here is derived from an EMBL/GenBank/DDBJ whole genome shotgun (WGS) entry which is preliminary data.</text>
</comment>
<dbReference type="RefSeq" id="WP_101183603.1">
    <property type="nucleotide sequence ID" value="NZ_CP031218.1"/>
</dbReference>
<keyword evidence="3" id="KW-1185">Reference proteome</keyword>
<sequence length="152" mass="17790">MKLIILLFLALLNVNANSNSFNKIAMNANFYIFQGKNKTENLNFKYNMNLYHDVKEDFVSSAYCFFASKTELKFNSKDKSKYKICLKSNNKVFVYILNKNNRYSKSDDFKAIINDINLNIKKDKKSCHANANSYLTVQNRINRCLKHINKKS</sequence>
<protein>
    <submittedName>
        <fullName evidence="2">Uncharacterized protein</fullName>
    </submittedName>
</protein>
<evidence type="ECO:0000313" key="3">
    <source>
        <dbReference type="Proteomes" id="UP000233248"/>
    </source>
</evidence>
<dbReference type="AlphaFoldDB" id="A0A2N1J5T6"/>
<feature type="signal peptide" evidence="1">
    <location>
        <begin position="1"/>
        <end position="18"/>
    </location>
</feature>
<gene>
    <name evidence="2" type="ORF">CP960_02220</name>
</gene>
<evidence type="ECO:0000256" key="1">
    <source>
        <dbReference type="SAM" id="SignalP"/>
    </source>
</evidence>
<feature type="chain" id="PRO_5014735446" evidence="1">
    <location>
        <begin position="19"/>
        <end position="152"/>
    </location>
</feature>
<dbReference type="Proteomes" id="UP000233248">
    <property type="component" value="Unassembled WGS sequence"/>
</dbReference>
<dbReference type="KEGG" id="ahs:AHALO_0919"/>